<reference evidence="2" key="1">
    <citation type="journal article" date="2005" name="Nature">
        <title>The map-based sequence of the rice genome.</title>
        <authorList>
            <consortium name="International rice genome sequencing project (IRGSP)"/>
            <person name="Matsumoto T."/>
            <person name="Wu J."/>
            <person name="Kanamori H."/>
            <person name="Katayose Y."/>
            <person name="Fujisawa M."/>
            <person name="Namiki N."/>
            <person name="Mizuno H."/>
            <person name="Yamamoto K."/>
            <person name="Antonio B.A."/>
            <person name="Baba T."/>
            <person name="Sakata K."/>
            <person name="Nagamura Y."/>
            <person name="Aoki H."/>
            <person name="Arikawa K."/>
            <person name="Arita K."/>
            <person name="Bito T."/>
            <person name="Chiden Y."/>
            <person name="Fujitsuka N."/>
            <person name="Fukunaka R."/>
            <person name="Hamada M."/>
            <person name="Harada C."/>
            <person name="Hayashi A."/>
            <person name="Hijishita S."/>
            <person name="Honda M."/>
            <person name="Hosokawa S."/>
            <person name="Ichikawa Y."/>
            <person name="Idonuma A."/>
            <person name="Iijima M."/>
            <person name="Ikeda M."/>
            <person name="Ikeno M."/>
            <person name="Ito K."/>
            <person name="Ito S."/>
            <person name="Ito T."/>
            <person name="Ito Y."/>
            <person name="Ito Y."/>
            <person name="Iwabuchi A."/>
            <person name="Kamiya K."/>
            <person name="Karasawa W."/>
            <person name="Kurita K."/>
            <person name="Katagiri S."/>
            <person name="Kikuta A."/>
            <person name="Kobayashi H."/>
            <person name="Kobayashi N."/>
            <person name="Machita K."/>
            <person name="Maehara T."/>
            <person name="Masukawa M."/>
            <person name="Mizubayashi T."/>
            <person name="Mukai Y."/>
            <person name="Nagasaki H."/>
            <person name="Nagata Y."/>
            <person name="Naito S."/>
            <person name="Nakashima M."/>
            <person name="Nakama Y."/>
            <person name="Nakamichi Y."/>
            <person name="Nakamura M."/>
            <person name="Meguro A."/>
            <person name="Negishi M."/>
            <person name="Ohta I."/>
            <person name="Ohta T."/>
            <person name="Okamoto M."/>
            <person name="Ono N."/>
            <person name="Saji S."/>
            <person name="Sakaguchi M."/>
            <person name="Sakai K."/>
            <person name="Shibata M."/>
            <person name="Shimokawa T."/>
            <person name="Song J."/>
            <person name="Takazaki Y."/>
            <person name="Terasawa K."/>
            <person name="Tsugane M."/>
            <person name="Tsuji K."/>
            <person name="Ueda S."/>
            <person name="Waki K."/>
            <person name="Yamagata H."/>
            <person name="Yamamoto M."/>
            <person name="Yamamoto S."/>
            <person name="Yamane H."/>
            <person name="Yoshiki S."/>
            <person name="Yoshihara R."/>
            <person name="Yukawa K."/>
            <person name="Zhong H."/>
            <person name="Yano M."/>
            <person name="Yuan Q."/>
            <person name="Ouyang S."/>
            <person name="Liu J."/>
            <person name="Jones K.M."/>
            <person name="Gansberger K."/>
            <person name="Moffat K."/>
            <person name="Hill J."/>
            <person name="Bera J."/>
            <person name="Fadrosh D."/>
            <person name="Jin S."/>
            <person name="Johri S."/>
            <person name="Kim M."/>
            <person name="Overton L."/>
            <person name="Reardon M."/>
            <person name="Tsitrin T."/>
            <person name="Vuong H."/>
            <person name="Weaver B."/>
            <person name="Ciecko A."/>
            <person name="Tallon L."/>
            <person name="Jackson J."/>
            <person name="Pai G."/>
            <person name="Aken S.V."/>
            <person name="Utterback T."/>
            <person name="Reidmuller S."/>
            <person name="Feldblyum T."/>
            <person name="Hsiao J."/>
            <person name="Zismann V."/>
            <person name="Iobst S."/>
            <person name="de Vazeille A.R."/>
            <person name="Buell C.R."/>
            <person name="Ying K."/>
            <person name="Li Y."/>
            <person name="Lu T."/>
            <person name="Huang Y."/>
            <person name="Zhao Q."/>
            <person name="Feng Q."/>
            <person name="Zhang L."/>
            <person name="Zhu J."/>
            <person name="Weng Q."/>
            <person name="Mu J."/>
            <person name="Lu Y."/>
            <person name="Fan D."/>
            <person name="Liu Y."/>
            <person name="Guan J."/>
            <person name="Zhang Y."/>
            <person name="Yu S."/>
            <person name="Liu X."/>
            <person name="Zhang Y."/>
            <person name="Hong G."/>
            <person name="Han B."/>
            <person name="Choisne N."/>
            <person name="Demange N."/>
            <person name="Orjeda G."/>
            <person name="Samain S."/>
            <person name="Cattolico L."/>
            <person name="Pelletier E."/>
            <person name="Couloux A."/>
            <person name="Segurens B."/>
            <person name="Wincker P."/>
            <person name="D'Hont A."/>
            <person name="Scarpelli C."/>
            <person name="Weissenbach J."/>
            <person name="Salanoubat M."/>
            <person name="Quetier F."/>
            <person name="Yu Y."/>
            <person name="Kim H.R."/>
            <person name="Rambo T."/>
            <person name="Currie J."/>
            <person name="Collura K."/>
            <person name="Luo M."/>
            <person name="Yang T."/>
            <person name="Ammiraju J.S.S."/>
            <person name="Engler F."/>
            <person name="Soderlund C."/>
            <person name="Wing R.A."/>
            <person name="Palmer L.E."/>
            <person name="de la Bastide M."/>
            <person name="Spiegel L."/>
            <person name="Nascimento L."/>
            <person name="Zutavern T."/>
            <person name="O'Shaughnessy A."/>
            <person name="Dike S."/>
            <person name="Dedhia N."/>
            <person name="Preston R."/>
            <person name="Balija V."/>
            <person name="McCombie W.R."/>
            <person name="Chow T."/>
            <person name="Chen H."/>
            <person name="Chung M."/>
            <person name="Chen C."/>
            <person name="Shaw J."/>
            <person name="Wu H."/>
            <person name="Hsiao K."/>
            <person name="Chao Y."/>
            <person name="Chu M."/>
            <person name="Cheng C."/>
            <person name="Hour A."/>
            <person name="Lee P."/>
            <person name="Lin S."/>
            <person name="Lin Y."/>
            <person name="Liou J."/>
            <person name="Liu S."/>
            <person name="Hsing Y."/>
            <person name="Raghuvanshi S."/>
            <person name="Mohanty A."/>
            <person name="Bharti A.K."/>
            <person name="Gaur A."/>
            <person name="Gupta V."/>
            <person name="Kumar D."/>
            <person name="Ravi V."/>
            <person name="Vij S."/>
            <person name="Kapur A."/>
            <person name="Khurana P."/>
            <person name="Khurana P."/>
            <person name="Khurana J.P."/>
            <person name="Tyagi A.K."/>
            <person name="Gaikwad K."/>
            <person name="Singh A."/>
            <person name="Dalal V."/>
            <person name="Srivastava S."/>
            <person name="Dixit A."/>
            <person name="Pal A.K."/>
            <person name="Ghazi I.A."/>
            <person name="Yadav M."/>
            <person name="Pandit A."/>
            <person name="Bhargava A."/>
            <person name="Sureshbabu K."/>
            <person name="Batra K."/>
            <person name="Sharma T.R."/>
            <person name="Mohapatra T."/>
            <person name="Singh N.K."/>
            <person name="Messing J."/>
            <person name="Nelson A.B."/>
            <person name="Fuks G."/>
            <person name="Kavchok S."/>
            <person name="Keizer G."/>
            <person name="Linton E."/>
            <person name="Llaca V."/>
            <person name="Song R."/>
            <person name="Tanyolac B."/>
            <person name="Young S."/>
            <person name="Ho-Il K."/>
            <person name="Hahn J.H."/>
            <person name="Sangsakoo G."/>
            <person name="Vanavichit A."/>
            <person name="de Mattos Luiz.A.T."/>
            <person name="Zimmer P.D."/>
            <person name="Malone G."/>
            <person name="Dellagostin O."/>
            <person name="de Oliveira A.C."/>
            <person name="Bevan M."/>
            <person name="Bancroft I."/>
            <person name="Minx P."/>
            <person name="Cordum H."/>
            <person name="Wilson R."/>
            <person name="Cheng Z."/>
            <person name="Jin W."/>
            <person name="Jiang J."/>
            <person name="Leong S.A."/>
            <person name="Iwama H."/>
            <person name="Gojobori T."/>
            <person name="Itoh T."/>
            <person name="Niimura Y."/>
            <person name="Fujii Y."/>
            <person name="Habara T."/>
            <person name="Sakai H."/>
            <person name="Sato Y."/>
            <person name="Wilson G."/>
            <person name="Kumar K."/>
            <person name="McCouch S."/>
            <person name="Juretic N."/>
            <person name="Hoen D."/>
            <person name="Wright S."/>
            <person name="Bruskiewich R."/>
            <person name="Bureau T."/>
            <person name="Miyao A."/>
            <person name="Hirochika H."/>
            <person name="Nishikawa T."/>
            <person name="Kadowaki K."/>
            <person name="Sugiura M."/>
            <person name="Burr B."/>
            <person name="Sasaki T."/>
        </authorList>
    </citation>
    <scope>NUCLEOTIDE SEQUENCE [LARGE SCALE GENOMIC DNA]</scope>
    <source>
        <strain evidence="2">cv. Nipponbare</strain>
    </source>
</reference>
<accession>A0A0P0WGN5</accession>
<proteinExistence type="predicted"/>
<dbReference type="InParanoid" id="A0A0P0WGN5"/>
<dbReference type="Proteomes" id="UP000059680">
    <property type="component" value="Chromosome 4"/>
</dbReference>
<dbReference type="AlphaFoldDB" id="A0A0P0WGN5"/>
<protein>
    <submittedName>
        <fullName evidence="1">Os04g0682850 protein</fullName>
    </submittedName>
</protein>
<evidence type="ECO:0000313" key="1">
    <source>
        <dbReference type="EMBL" id="BAS91696.1"/>
    </source>
</evidence>
<dbReference type="Gramene" id="Os04t0682850-00">
    <property type="protein sequence ID" value="Os04t0682850-00"/>
    <property type="gene ID" value="Os04g0682850"/>
</dbReference>
<name>A0A0P0WGN5_ORYSJ</name>
<dbReference type="EMBL" id="AP014960">
    <property type="protein sequence ID" value="BAS91696.1"/>
    <property type="molecule type" value="Genomic_DNA"/>
</dbReference>
<organism evidence="1 2">
    <name type="scientific">Oryza sativa subsp. japonica</name>
    <name type="common">Rice</name>
    <dbReference type="NCBI Taxonomy" id="39947"/>
    <lineage>
        <taxon>Eukaryota</taxon>
        <taxon>Viridiplantae</taxon>
        <taxon>Streptophyta</taxon>
        <taxon>Embryophyta</taxon>
        <taxon>Tracheophyta</taxon>
        <taxon>Spermatophyta</taxon>
        <taxon>Magnoliopsida</taxon>
        <taxon>Liliopsida</taxon>
        <taxon>Poales</taxon>
        <taxon>Poaceae</taxon>
        <taxon>BOP clade</taxon>
        <taxon>Oryzoideae</taxon>
        <taxon>Oryzeae</taxon>
        <taxon>Oryzinae</taxon>
        <taxon>Oryza</taxon>
        <taxon>Oryza sativa</taxon>
    </lineage>
</organism>
<sequence length="158" mass="16357">MAFSAFCNASSASFARCAASISRATACSAKTIIFATSSSAFEASKRALSASSVNLSTSFCNSIFFSWIRLSSSSHFDRLSWHSLISSCADARASSSTSSMLTSIGPTDPLLASRASDANCKRASAMESAIVAVRTASLASASLLMISCMVVTAEETSL</sequence>
<keyword evidence="2" id="KW-1185">Reference proteome</keyword>
<reference evidence="1 2" key="3">
    <citation type="journal article" date="2013" name="Rice">
        <title>Improvement of the Oryza sativa Nipponbare reference genome using next generation sequence and optical map data.</title>
        <authorList>
            <person name="Kawahara Y."/>
            <person name="de la Bastide M."/>
            <person name="Hamilton J.P."/>
            <person name="Kanamori H."/>
            <person name="McCombie W.R."/>
            <person name="Ouyang S."/>
            <person name="Schwartz D.C."/>
            <person name="Tanaka T."/>
            <person name="Wu J."/>
            <person name="Zhou S."/>
            <person name="Childs K.L."/>
            <person name="Davidson R.M."/>
            <person name="Lin H."/>
            <person name="Quesada-Ocampo L."/>
            <person name="Vaillancourt B."/>
            <person name="Sakai H."/>
            <person name="Lee S.S."/>
            <person name="Kim J."/>
            <person name="Numa H."/>
            <person name="Itoh T."/>
            <person name="Buell C.R."/>
            <person name="Matsumoto T."/>
        </authorList>
    </citation>
    <scope>NUCLEOTIDE SEQUENCE [LARGE SCALE GENOMIC DNA]</scope>
    <source>
        <strain evidence="2">cv. Nipponbare</strain>
    </source>
</reference>
<reference evidence="1 2" key="2">
    <citation type="journal article" date="2013" name="Plant Cell Physiol.">
        <title>Rice Annotation Project Database (RAP-DB): an integrative and interactive database for rice genomics.</title>
        <authorList>
            <person name="Sakai H."/>
            <person name="Lee S.S."/>
            <person name="Tanaka T."/>
            <person name="Numa H."/>
            <person name="Kim J."/>
            <person name="Kawahara Y."/>
            <person name="Wakimoto H."/>
            <person name="Yang C.C."/>
            <person name="Iwamoto M."/>
            <person name="Abe T."/>
            <person name="Yamada Y."/>
            <person name="Muto A."/>
            <person name="Inokuchi H."/>
            <person name="Ikemura T."/>
            <person name="Matsumoto T."/>
            <person name="Sasaki T."/>
            <person name="Itoh T."/>
        </authorList>
    </citation>
    <scope>NUCLEOTIDE SEQUENCE [LARGE SCALE GENOMIC DNA]</scope>
    <source>
        <strain evidence="2">cv. Nipponbare</strain>
    </source>
</reference>
<dbReference type="PaxDb" id="39947-A0A0P0WGN5"/>
<evidence type="ECO:0000313" key="2">
    <source>
        <dbReference type="Proteomes" id="UP000059680"/>
    </source>
</evidence>
<gene>
    <name evidence="1" type="ordered locus">Os04g0682850</name>
    <name evidence="1" type="ORF">OSNPB_040682850</name>
</gene>